<name>F8PST1_SERL3</name>
<evidence type="ECO:0000313" key="1">
    <source>
        <dbReference type="EMBL" id="EGO01359.1"/>
    </source>
</evidence>
<proteinExistence type="predicted"/>
<gene>
    <name evidence="1" type="ORF">SERLA73DRAFT_179544</name>
</gene>
<keyword evidence="2" id="KW-1185">Reference proteome</keyword>
<reference evidence="2" key="1">
    <citation type="journal article" date="2011" name="Science">
        <title>The plant cell wall-decomposing machinery underlies the functional diversity of forest fungi.</title>
        <authorList>
            <person name="Eastwood D.C."/>
            <person name="Floudas D."/>
            <person name="Binder M."/>
            <person name="Majcherczyk A."/>
            <person name="Schneider P."/>
            <person name="Aerts A."/>
            <person name="Asiegbu F.O."/>
            <person name="Baker S.E."/>
            <person name="Barry K."/>
            <person name="Bendiksby M."/>
            <person name="Blumentritt M."/>
            <person name="Coutinho P.M."/>
            <person name="Cullen D."/>
            <person name="de Vries R.P."/>
            <person name="Gathman A."/>
            <person name="Goodell B."/>
            <person name="Henrissat B."/>
            <person name="Ihrmark K."/>
            <person name="Kauserud H."/>
            <person name="Kohler A."/>
            <person name="LaButti K."/>
            <person name="Lapidus A."/>
            <person name="Lavin J.L."/>
            <person name="Lee Y.-H."/>
            <person name="Lindquist E."/>
            <person name="Lilly W."/>
            <person name="Lucas S."/>
            <person name="Morin E."/>
            <person name="Murat C."/>
            <person name="Oguiza J.A."/>
            <person name="Park J."/>
            <person name="Pisabarro A.G."/>
            <person name="Riley R."/>
            <person name="Rosling A."/>
            <person name="Salamov A."/>
            <person name="Schmidt O."/>
            <person name="Schmutz J."/>
            <person name="Skrede I."/>
            <person name="Stenlid J."/>
            <person name="Wiebenga A."/>
            <person name="Xie X."/>
            <person name="Kuees U."/>
            <person name="Hibbett D.S."/>
            <person name="Hoffmeister D."/>
            <person name="Hoegberg N."/>
            <person name="Martin F."/>
            <person name="Grigoriev I.V."/>
            <person name="Watkinson S.C."/>
        </authorList>
    </citation>
    <scope>NUCLEOTIDE SEQUENCE [LARGE SCALE GENOMIC DNA]</scope>
    <source>
        <strain evidence="2">strain S7.3</strain>
    </source>
</reference>
<evidence type="ECO:0000313" key="2">
    <source>
        <dbReference type="Proteomes" id="UP000008063"/>
    </source>
</evidence>
<dbReference type="HOGENOM" id="CLU_204127_0_0_1"/>
<accession>F8PST1</accession>
<protein>
    <submittedName>
        <fullName evidence="1">Uncharacterized protein</fullName>
    </submittedName>
</protein>
<dbReference type="EMBL" id="GL945478">
    <property type="protein sequence ID" value="EGO01359.1"/>
    <property type="molecule type" value="Genomic_DNA"/>
</dbReference>
<dbReference type="AlphaFoldDB" id="F8PST1"/>
<sequence length="69" mass="8402">MQRRLELYASTRYAKKRKYRPKKSKLSQGQMEWMDCPQNIGVESDYMVVWPETKHREWRSIIGVEVVIR</sequence>
<dbReference type="InParanoid" id="F8PST1"/>
<organism evidence="2">
    <name type="scientific">Serpula lacrymans var. lacrymans (strain S7.3)</name>
    <name type="common">Dry rot fungus</name>
    <dbReference type="NCBI Taxonomy" id="936435"/>
    <lineage>
        <taxon>Eukaryota</taxon>
        <taxon>Fungi</taxon>
        <taxon>Dikarya</taxon>
        <taxon>Basidiomycota</taxon>
        <taxon>Agaricomycotina</taxon>
        <taxon>Agaricomycetes</taxon>
        <taxon>Agaricomycetidae</taxon>
        <taxon>Boletales</taxon>
        <taxon>Coniophorineae</taxon>
        <taxon>Serpulaceae</taxon>
        <taxon>Serpula</taxon>
    </lineage>
</organism>
<dbReference type="Proteomes" id="UP000008063">
    <property type="component" value="Unassembled WGS sequence"/>
</dbReference>